<name>A0A3D9YYB1_9HYPH</name>
<organism evidence="1 2">
    <name type="scientific">Methylovirgula ligni</name>
    <dbReference type="NCBI Taxonomy" id="569860"/>
    <lineage>
        <taxon>Bacteria</taxon>
        <taxon>Pseudomonadati</taxon>
        <taxon>Pseudomonadota</taxon>
        <taxon>Alphaproteobacteria</taxon>
        <taxon>Hyphomicrobiales</taxon>
        <taxon>Beijerinckiaceae</taxon>
        <taxon>Methylovirgula</taxon>
    </lineage>
</organism>
<proteinExistence type="predicted"/>
<gene>
    <name evidence="1" type="ORF">DES32_1264</name>
</gene>
<protein>
    <submittedName>
        <fullName evidence="1">DUF2946 family protein</fullName>
    </submittedName>
</protein>
<evidence type="ECO:0000313" key="1">
    <source>
        <dbReference type="EMBL" id="REF87641.1"/>
    </source>
</evidence>
<dbReference type="Proteomes" id="UP000256900">
    <property type="component" value="Unassembled WGS sequence"/>
</dbReference>
<dbReference type="EMBL" id="QUMO01000002">
    <property type="protein sequence ID" value="REF87641.1"/>
    <property type="molecule type" value="Genomic_DNA"/>
</dbReference>
<dbReference type="InterPro" id="IPR021333">
    <property type="entry name" value="DUF2946"/>
</dbReference>
<comment type="caution">
    <text evidence="1">The sequence shown here is derived from an EMBL/GenBank/DDBJ whole genome shotgun (WGS) entry which is preliminary data.</text>
</comment>
<dbReference type="RefSeq" id="WP_129396367.1">
    <property type="nucleotide sequence ID" value="NZ_CP025086.1"/>
</dbReference>
<dbReference type="AlphaFoldDB" id="A0A3D9YYB1"/>
<keyword evidence="2" id="KW-1185">Reference proteome</keyword>
<dbReference type="Pfam" id="PF11162">
    <property type="entry name" value="DUF2946"/>
    <property type="match status" value="1"/>
</dbReference>
<accession>A0A3D9YYB1</accession>
<sequence length="140" mass="14368">MLGRIADTMTALGGRLRAKAAAGRQFVAGLAILGLYLQLAAGAFCTAGLPSSGNFGSFPICHTASGDQGSVPKPDRAPQQQQQSCAFCALHCHLAVILPPALPIVALIAGAWAAQLARATAQPRLYFAIAAQPRGPPHLS</sequence>
<evidence type="ECO:0000313" key="2">
    <source>
        <dbReference type="Proteomes" id="UP000256900"/>
    </source>
</evidence>
<reference evidence="1 2" key="1">
    <citation type="submission" date="2018-08" db="EMBL/GenBank/DDBJ databases">
        <title>Genomic Encyclopedia of Type Strains, Phase IV (KMG-IV): sequencing the most valuable type-strain genomes for metagenomic binning, comparative biology and taxonomic classification.</title>
        <authorList>
            <person name="Goeker M."/>
        </authorList>
    </citation>
    <scope>NUCLEOTIDE SEQUENCE [LARGE SCALE GENOMIC DNA]</scope>
    <source>
        <strain evidence="1 2">BW863</strain>
    </source>
</reference>